<reference evidence="9 10" key="1">
    <citation type="journal article" date="2013" name="J. Microbiol. Biotechnol.">
        <title>Novosphingobium ginsenosidimutans sp. nov., with the ability to convert ginsenoside.</title>
        <authorList>
            <person name="Kim J.K."/>
            <person name="He D."/>
            <person name="Liu Q.M."/>
            <person name="Park H.Y."/>
            <person name="Jung M.S."/>
            <person name="Yoon M.H."/>
            <person name="Kim S.C."/>
            <person name="Im W.T."/>
        </authorList>
    </citation>
    <scope>NUCLEOTIDE SEQUENCE [LARGE SCALE GENOMIC DNA]</scope>
    <source>
        <strain evidence="9 10">FW-6</strain>
    </source>
</reference>
<evidence type="ECO:0000256" key="2">
    <source>
        <dbReference type="ARBA" id="ARBA00022670"/>
    </source>
</evidence>
<evidence type="ECO:0000313" key="9">
    <source>
        <dbReference type="EMBL" id="QEA14958.1"/>
    </source>
</evidence>
<dbReference type="PANTHER" id="PTHR43690:SF17">
    <property type="entry name" value="PROTEIN YHJJ"/>
    <property type="match status" value="1"/>
</dbReference>
<name>A0A5B8S1F0_9SPHN</name>
<feature type="domain" description="Peptidase M16 N-terminal" evidence="7">
    <location>
        <begin position="55"/>
        <end position="171"/>
    </location>
</feature>
<accession>A0A5B8S1F0</accession>
<dbReference type="SUPFAM" id="SSF63411">
    <property type="entry name" value="LuxS/MPP-like metallohydrolase"/>
    <property type="match status" value="4"/>
</dbReference>
<dbReference type="GO" id="GO:0006508">
    <property type="term" value="P:proteolysis"/>
    <property type="evidence" value="ECO:0007669"/>
    <property type="project" value="UniProtKB-KW"/>
</dbReference>
<feature type="signal peptide" evidence="6">
    <location>
        <begin position="1"/>
        <end position="21"/>
    </location>
</feature>
<evidence type="ECO:0000256" key="6">
    <source>
        <dbReference type="SAM" id="SignalP"/>
    </source>
</evidence>
<dbReference type="RefSeq" id="WP_147088939.1">
    <property type="nucleotide sequence ID" value="NZ_BAABJD010000002.1"/>
</dbReference>
<evidence type="ECO:0000256" key="5">
    <source>
        <dbReference type="ARBA" id="ARBA00023049"/>
    </source>
</evidence>
<feature type="domain" description="Peptidase M16 N-terminal" evidence="7">
    <location>
        <begin position="540"/>
        <end position="647"/>
    </location>
</feature>
<dbReference type="AlphaFoldDB" id="A0A5B8S1F0"/>
<keyword evidence="3" id="KW-0378">Hydrolase</keyword>
<dbReference type="InterPro" id="IPR011765">
    <property type="entry name" value="Pept_M16_N"/>
</dbReference>
<evidence type="ECO:0000259" key="7">
    <source>
        <dbReference type="Pfam" id="PF00675"/>
    </source>
</evidence>
<feature type="domain" description="Peptidase M16 C-terminal" evidence="8">
    <location>
        <begin position="687"/>
        <end position="861"/>
    </location>
</feature>
<keyword evidence="2" id="KW-0645">Protease</keyword>
<keyword evidence="10" id="KW-1185">Reference proteome</keyword>
<dbReference type="GO" id="GO:0046872">
    <property type="term" value="F:metal ion binding"/>
    <property type="evidence" value="ECO:0007669"/>
    <property type="project" value="InterPro"/>
</dbReference>
<dbReference type="Pfam" id="PF00675">
    <property type="entry name" value="Peptidase_M16"/>
    <property type="match status" value="2"/>
</dbReference>
<evidence type="ECO:0000256" key="4">
    <source>
        <dbReference type="ARBA" id="ARBA00022833"/>
    </source>
</evidence>
<dbReference type="EMBL" id="CP042345">
    <property type="protein sequence ID" value="QEA14958.1"/>
    <property type="molecule type" value="Genomic_DNA"/>
</dbReference>
<evidence type="ECO:0000259" key="8">
    <source>
        <dbReference type="Pfam" id="PF05193"/>
    </source>
</evidence>
<comment type="similarity">
    <text evidence="1">Belongs to the peptidase M16 family.</text>
</comment>
<feature type="chain" id="PRO_5023151076" evidence="6">
    <location>
        <begin position="22"/>
        <end position="956"/>
    </location>
</feature>
<dbReference type="KEGG" id="ngf:FRF71_01745"/>
<evidence type="ECO:0000313" key="10">
    <source>
        <dbReference type="Proteomes" id="UP000321172"/>
    </source>
</evidence>
<dbReference type="GO" id="GO:0008237">
    <property type="term" value="F:metallopeptidase activity"/>
    <property type="evidence" value="ECO:0007669"/>
    <property type="project" value="UniProtKB-KW"/>
</dbReference>
<dbReference type="Proteomes" id="UP000321172">
    <property type="component" value="Chromosome"/>
</dbReference>
<evidence type="ECO:0000256" key="3">
    <source>
        <dbReference type="ARBA" id="ARBA00022801"/>
    </source>
</evidence>
<keyword evidence="6" id="KW-0732">Signal</keyword>
<feature type="domain" description="Peptidase M16 C-terminal" evidence="8">
    <location>
        <begin position="212"/>
        <end position="385"/>
    </location>
</feature>
<dbReference type="Pfam" id="PF05193">
    <property type="entry name" value="Peptidase_M16_C"/>
    <property type="match status" value="2"/>
</dbReference>
<dbReference type="InterPro" id="IPR050626">
    <property type="entry name" value="Peptidase_M16"/>
</dbReference>
<dbReference type="InterPro" id="IPR007863">
    <property type="entry name" value="Peptidase_M16_C"/>
</dbReference>
<dbReference type="PANTHER" id="PTHR43690">
    <property type="entry name" value="NARDILYSIN"/>
    <property type="match status" value="1"/>
</dbReference>
<evidence type="ECO:0000256" key="1">
    <source>
        <dbReference type="ARBA" id="ARBA00007261"/>
    </source>
</evidence>
<sequence length="956" mass="102932">MPRFFTASIIALAIAGTPALAKDTAKDPQPAPLSALVKSVNIPYQQFTLPNGLQVLVHTDRKAPVVAVSVWYGVGSKHEPKGKTGFAHLFEHLMFNGSENSPGDFFKPLQEVGATDFNGTTWFDRTNYFQTVPTGALDRALMLESDRMGYLLGAVTQEKLTNQIGVVQNEKRQGDNQPYGLVEYEQLENLYPSGHPYHHSTIGSMADLSGASLEDVKQWFRDNYGPNNAILVLAGDIDLPTAQAKVTKWFGAIPAGPKIKPVSVPVPDLPAPLAKTIKDQVATTRIYRMWAIPGLDNPDYLALEAGASVLGGLASSRLDDALVRQQKVAVGVTADAQIFAQGGQFVIYADVKPGEDPAKVGAALDGEVAKFLREGPTPDELRRASTTYATNEIRGLESVGGFSGKAPTLAEGLLYNGTPGHYRIALDRMAKLTPAAVRTAMQKWLSRPVFSLTVEPGTRTEGGENRGGYVVSPDGLGARPAFFRDPLFPVAGAGGAATATQADRSKLPEVGELTPLDFPTIERAKLSNGMQVYFTRRAAVPVVSVRVSFDAGFAADPKSALGTQALLLRLMNEGTEKLDSTELARARERLGANIRGFADTDTTSFQLDTVTPNLAPSLKLFSDFIRRPALAPAELERVRVQQLAAIRAELKNPGPIASRVLQPLLYGKDHPYGIAPSGTGDPAVVEKLTREQLKDFHDQWFRPETAKVFVSGNTSLAEVTKLLEASFADWKGPAGPAPTKNFNVPIPVQSERIVLVDRPASPQSLILAGKVLPVKGTDDLLTLRSANDILGGNFLSRINMNLRETKGWSYGAGSGVGNTQDRVTFRVQAPVQADRTGDSIAEIRKELTSFLTTNGVSAEELGWSTTGSARELPGSFETSGDVLGGLVNIVNFKRPDTWYETLADRYKTMTAAELDAKAREMKLGEGLVYVVVGDAKVVEPQLKQLGLPVEVIPAAK</sequence>
<protein>
    <submittedName>
        <fullName evidence="9">Insulinase family protein</fullName>
    </submittedName>
</protein>
<gene>
    <name evidence="9" type="ORF">FRF71_01745</name>
</gene>
<keyword evidence="5" id="KW-0482">Metalloprotease</keyword>
<dbReference type="Gene3D" id="3.30.830.10">
    <property type="entry name" value="Metalloenzyme, LuxS/M16 peptidase-like"/>
    <property type="match status" value="4"/>
</dbReference>
<keyword evidence="4" id="KW-0862">Zinc</keyword>
<proteinExistence type="inferred from homology"/>
<organism evidence="9 10">
    <name type="scientific">Novosphingobium ginsenosidimutans</name>
    <dbReference type="NCBI Taxonomy" id="1176536"/>
    <lineage>
        <taxon>Bacteria</taxon>
        <taxon>Pseudomonadati</taxon>
        <taxon>Pseudomonadota</taxon>
        <taxon>Alphaproteobacteria</taxon>
        <taxon>Sphingomonadales</taxon>
        <taxon>Sphingomonadaceae</taxon>
        <taxon>Novosphingobium</taxon>
    </lineage>
</organism>
<dbReference type="InterPro" id="IPR011249">
    <property type="entry name" value="Metalloenz_LuxS/M16"/>
</dbReference>
<dbReference type="OrthoDB" id="9811314at2"/>